<feature type="transmembrane region" description="Helical" evidence="1">
    <location>
        <begin position="118"/>
        <end position="138"/>
    </location>
</feature>
<dbReference type="PaxDb" id="2903-EOD07524"/>
<reference evidence="3" key="1">
    <citation type="journal article" date="2013" name="Nature">
        <title>Pan genome of the phytoplankton Emiliania underpins its global distribution.</title>
        <authorList>
            <person name="Read B.A."/>
            <person name="Kegel J."/>
            <person name="Klute M.J."/>
            <person name="Kuo A."/>
            <person name="Lefebvre S.C."/>
            <person name="Maumus F."/>
            <person name="Mayer C."/>
            <person name="Miller J."/>
            <person name="Monier A."/>
            <person name="Salamov A."/>
            <person name="Young J."/>
            <person name="Aguilar M."/>
            <person name="Claverie J.M."/>
            <person name="Frickenhaus S."/>
            <person name="Gonzalez K."/>
            <person name="Herman E.K."/>
            <person name="Lin Y.C."/>
            <person name="Napier J."/>
            <person name="Ogata H."/>
            <person name="Sarno A.F."/>
            <person name="Shmutz J."/>
            <person name="Schroeder D."/>
            <person name="de Vargas C."/>
            <person name="Verret F."/>
            <person name="von Dassow P."/>
            <person name="Valentin K."/>
            <person name="Van de Peer Y."/>
            <person name="Wheeler G."/>
            <person name="Dacks J.B."/>
            <person name="Delwiche C.F."/>
            <person name="Dyhrman S.T."/>
            <person name="Glockner G."/>
            <person name="John U."/>
            <person name="Richards T."/>
            <person name="Worden A.Z."/>
            <person name="Zhang X."/>
            <person name="Grigoriev I.V."/>
            <person name="Allen A.E."/>
            <person name="Bidle K."/>
            <person name="Borodovsky M."/>
            <person name="Bowler C."/>
            <person name="Brownlee C."/>
            <person name="Cock J.M."/>
            <person name="Elias M."/>
            <person name="Gladyshev V.N."/>
            <person name="Groth M."/>
            <person name="Guda C."/>
            <person name="Hadaegh A."/>
            <person name="Iglesias-Rodriguez M.D."/>
            <person name="Jenkins J."/>
            <person name="Jones B.M."/>
            <person name="Lawson T."/>
            <person name="Leese F."/>
            <person name="Lindquist E."/>
            <person name="Lobanov A."/>
            <person name="Lomsadze A."/>
            <person name="Malik S.B."/>
            <person name="Marsh M.E."/>
            <person name="Mackinder L."/>
            <person name="Mock T."/>
            <person name="Mueller-Roeber B."/>
            <person name="Pagarete A."/>
            <person name="Parker M."/>
            <person name="Probert I."/>
            <person name="Quesneville H."/>
            <person name="Raines C."/>
            <person name="Rensing S.A."/>
            <person name="Riano-Pachon D.M."/>
            <person name="Richier S."/>
            <person name="Rokitta S."/>
            <person name="Shiraiwa Y."/>
            <person name="Soanes D.M."/>
            <person name="van der Giezen M."/>
            <person name="Wahlund T.M."/>
            <person name="Williams B."/>
            <person name="Wilson W."/>
            <person name="Wolfe G."/>
            <person name="Wurch L.L."/>
        </authorList>
    </citation>
    <scope>NUCLEOTIDE SEQUENCE</scope>
</reference>
<dbReference type="AlphaFoldDB" id="A0A0D3I8D9"/>
<evidence type="ECO:0000313" key="2">
    <source>
        <dbReference type="EnsemblProtists" id="EOD07524"/>
    </source>
</evidence>
<feature type="transmembrane region" description="Helical" evidence="1">
    <location>
        <begin position="158"/>
        <end position="186"/>
    </location>
</feature>
<dbReference type="Proteomes" id="UP000013827">
    <property type="component" value="Unassembled WGS sequence"/>
</dbReference>
<dbReference type="KEGG" id="ehx:EMIHUDRAFT_438573"/>
<sequence>MLEVDDCPKSADEARSLKKCSDPALQIGERCEADGECGTDVQLNNCLYYMDSFWGALSAFTGDIYRRVEMPASAAALPDDLKGLLAVELPDYHEALLRAGPGAADAGEPVDARAGRTYGVLLGMLCLLDGGLLLQLGHALRTLTPLAIWHPPLGAGGALTALSSLAAAAAGGVAAVLGVLALALPLSLCYFASDAEGLLGHVLGVLLLLHSAALALLCRSLAARGGEPYGILGPSHSMLRHPAASTRGTAAGSLACLGGGIAVLATVGTVFPSGVSGDVGLGWSLSGLRGEAL</sequence>
<reference evidence="2" key="2">
    <citation type="submission" date="2024-10" db="UniProtKB">
        <authorList>
            <consortium name="EnsemblProtists"/>
        </authorList>
    </citation>
    <scope>IDENTIFICATION</scope>
</reference>
<accession>A0A0D3I8D9</accession>
<evidence type="ECO:0000313" key="3">
    <source>
        <dbReference type="Proteomes" id="UP000013827"/>
    </source>
</evidence>
<dbReference type="EnsemblProtists" id="EOD07524">
    <property type="protein sequence ID" value="EOD07524"/>
    <property type="gene ID" value="EMIHUDRAFT_438573"/>
</dbReference>
<keyword evidence="3" id="KW-1185">Reference proteome</keyword>
<dbReference type="HOGENOM" id="CLU_951863_0_0_1"/>
<organism evidence="2 3">
    <name type="scientific">Emiliania huxleyi (strain CCMP1516)</name>
    <dbReference type="NCBI Taxonomy" id="280463"/>
    <lineage>
        <taxon>Eukaryota</taxon>
        <taxon>Haptista</taxon>
        <taxon>Haptophyta</taxon>
        <taxon>Prymnesiophyceae</taxon>
        <taxon>Isochrysidales</taxon>
        <taxon>Noelaerhabdaceae</taxon>
        <taxon>Emiliania</taxon>
    </lineage>
</organism>
<dbReference type="RefSeq" id="XP_005759953.1">
    <property type="nucleotide sequence ID" value="XM_005759896.1"/>
</dbReference>
<keyword evidence="1" id="KW-0472">Membrane</keyword>
<protein>
    <submittedName>
        <fullName evidence="2">Uncharacterized protein</fullName>
    </submittedName>
</protein>
<keyword evidence="1" id="KW-1133">Transmembrane helix</keyword>
<evidence type="ECO:0000256" key="1">
    <source>
        <dbReference type="SAM" id="Phobius"/>
    </source>
</evidence>
<name>A0A0D3I8D9_EMIH1</name>
<feature type="transmembrane region" description="Helical" evidence="1">
    <location>
        <begin position="198"/>
        <end position="217"/>
    </location>
</feature>
<proteinExistence type="predicted"/>
<dbReference type="GeneID" id="17253674"/>
<keyword evidence="1" id="KW-0812">Transmembrane</keyword>